<dbReference type="GO" id="GO:0016811">
    <property type="term" value="F:hydrolase activity, acting on carbon-nitrogen (but not peptide) bonds, in linear amides"/>
    <property type="evidence" value="ECO:0007669"/>
    <property type="project" value="TreeGrafter"/>
</dbReference>
<accession>A0A511DEA8</accession>
<evidence type="ECO:0000256" key="1">
    <source>
        <dbReference type="ARBA" id="ARBA00022833"/>
    </source>
</evidence>
<dbReference type="Gene3D" id="3.40.50.10320">
    <property type="entry name" value="LmbE-like"/>
    <property type="match status" value="1"/>
</dbReference>
<sequence length="241" mass="25663">MSAPPLEPMPEDWTRGLAVVAHPDDLEYGASSAIARWTAEGRDVAYLLACRGEAGIDTLPPAECGPLREAEQRAAAAEVGVSVVEFLDDHPDGLIEYGIPLRRDIAAAIRRHRPELVVTGNFHETWFGGGGRNMADHVAVGRACVDAVRDAANRWLFPELGEPWAGVRWVAVAGSPLSGHGVAVDDHIDRGIASLAAHRAYLAALSGDMADPGAFLRSHAGRAAQRLPGARFATTFELIPV</sequence>
<comment type="caution">
    <text evidence="2">The sequence shown here is derived from an EMBL/GenBank/DDBJ whole genome shotgun (WGS) entry which is preliminary data.</text>
</comment>
<dbReference type="PANTHER" id="PTHR12993">
    <property type="entry name" value="N-ACETYLGLUCOSAMINYL-PHOSPHATIDYLINOSITOL DE-N-ACETYLASE-RELATED"/>
    <property type="match status" value="1"/>
</dbReference>
<proteinExistence type="predicted"/>
<dbReference type="Pfam" id="PF02585">
    <property type="entry name" value="PIG-L"/>
    <property type="match status" value="1"/>
</dbReference>
<evidence type="ECO:0000313" key="3">
    <source>
        <dbReference type="Proteomes" id="UP000321685"/>
    </source>
</evidence>
<reference evidence="2 3" key="1">
    <citation type="submission" date="2019-07" db="EMBL/GenBank/DDBJ databases">
        <title>Whole genome shotgun sequence of Pseudonocardia sulfidoxydans NBRC 16205.</title>
        <authorList>
            <person name="Hosoyama A."/>
            <person name="Uohara A."/>
            <person name="Ohji S."/>
            <person name="Ichikawa N."/>
        </authorList>
    </citation>
    <scope>NUCLEOTIDE SEQUENCE [LARGE SCALE GENOMIC DNA]</scope>
    <source>
        <strain evidence="2 3">NBRC 16205</strain>
    </source>
</reference>
<keyword evidence="3" id="KW-1185">Reference proteome</keyword>
<dbReference type="OrthoDB" id="3514174at2"/>
<dbReference type="SUPFAM" id="SSF102588">
    <property type="entry name" value="LmbE-like"/>
    <property type="match status" value="1"/>
</dbReference>
<name>A0A511DEA8_9PSEU</name>
<keyword evidence="1" id="KW-0862">Zinc</keyword>
<dbReference type="PANTHER" id="PTHR12993:SF28">
    <property type="entry name" value="LMBE FAMILY PROTEIN"/>
    <property type="match status" value="1"/>
</dbReference>
<dbReference type="Proteomes" id="UP000321685">
    <property type="component" value="Unassembled WGS sequence"/>
</dbReference>
<dbReference type="InterPro" id="IPR003737">
    <property type="entry name" value="GlcNAc_PI_deacetylase-related"/>
</dbReference>
<organism evidence="2 3">
    <name type="scientific">Pseudonocardia sulfidoxydans NBRC 16205</name>
    <dbReference type="NCBI Taxonomy" id="1223511"/>
    <lineage>
        <taxon>Bacteria</taxon>
        <taxon>Bacillati</taxon>
        <taxon>Actinomycetota</taxon>
        <taxon>Actinomycetes</taxon>
        <taxon>Pseudonocardiales</taxon>
        <taxon>Pseudonocardiaceae</taxon>
        <taxon>Pseudonocardia</taxon>
    </lineage>
</organism>
<dbReference type="AlphaFoldDB" id="A0A511DEA8"/>
<dbReference type="RefSeq" id="WP_147105609.1">
    <property type="nucleotide sequence ID" value="NZ_BJVJ01000015.1"/>
</dbReference>
<dbReference type="InterPro" id="IPR024078">
    <property type="entry name" value="LmbE-like_dom_sf"/>
</dbReference>
<dbReference type="EMBL" id="BJVJ01000015">
    <property type="protein sequence ID" value="GEL23125.1"/>
    <property type="molecule type" value="Genomic_DNA"/>
</dbReference>
<evidence type="ECO:0000313" key="2">
    <source>
        <dbReference type="EMBL" id="GEL23125.1"/>
    </source>
</evidence>
<gene>
    <name evidence="2" type="ORF">PSU4_20790</name>
</gene>
<dbReference type="GO" id="GO:0016137">
    <property type="term" value="P:glycoside metabolic process"/>
    <property type="evidence" value="ECO:0007669"/>
    <property type="project" value="UniProtKB-ARBA"/>
</dbReference>
<protein>
    <submittedName>
        <fullName evidence="2">GlcNAc-PI de-N-acetylase</fullName>
    </submittedName>
</protein>